<feature type="domain" description="EF-hand" evidence="3">
    <location>
        <begin position="109"/>
        <end position="144"/>
    </location>
</feature>
<sequence length="292" mass="33979">MSDMDALIQEFDRLDKNRDGKLSVDEIRSMMHMIGFKTSQAEKFMQKHDKNKDGTMSKEEYVAAVRTVKPAKLRAARVRQLFRQADRDHSGLINAAELKDILTRLNCQIAERDVDLWIDDYDRNNDGQLNYEEFIKFMKGNTTVLLVSENMAAAHGLIEEFDKWDKSKDGKLSIEEVRNMLAEFGFKRKQAEKFMKRHDTNKDGTMSKEEFAVAIRTMKPEKIQAARLRQLFRQADPDHSGMIKAVELKSFVAQFNSQIAQNDVDKWIKENDGNNDGQMNYEEFMKFMKGRL</sequence>
<gene>
    <name evidence="4" type="ORF">EG68_09836</name>
</gene>
<dbReference type="Pfam" id="PF13499">
    <property type="entry name" value="EF-hand_7"/>
    <property type="match status" value="4"/>
</dbReference>
<organism evidence="4 5">
    <name type="scientific">Paragonimus skrjabini miyazakii</name>
    <dbReference type="NCBI Taxonomy" id="59628"/>
    <lineage>
        <taxon>Eukaryota</taxon>
        <taxon>Metazoa</taxon>
        <taxon>Spiralia</taxon>
        <taxon>Lophotrochozoa</taxon>
        <taxon>Platyhelminthes</taxon>
        <taxon>Trematoda</taxon>
        <taxon>Digenea</taxon>
        <taxon>Plagiorchiida</taxon>
        <taxon>Troglotremata</taxon>
        <taxon>Troglotrematidae</taxon>
        <taxon>Paragonimus</taxon>
    </lineage>
</organism>
<dbReference type="SUPFAM" id="SSF47473">
    <property type="entry name" value="EF-hand"/>
    <property type="match status" value="2"/>
</dbReference>
<name>A0A8S9YGS7_9TREM</name>
<proteinExistence type="predicted"/>
<dbReference type="EMBL" id="JTDE01005856">
    <property type="protein sequence ID" value="KAF7247113.1"/>
    <property type="molecule type" value="Genomic_DNA"/>
</dbReference>
<feature type="domain" description="EF-hand" evidence="3">
    <location>
        <begin position="259"/>
        <end position="292"/>
    </location>
</feature>
<keyword evidence="2" id="KW-0106">Calcium</keyword>
<evidence type="ECO:0000313" key="4">
    <source>
        <dbReference type="EMBL" id="KAF7247113.1"/>
    </source>
</evidence>
<dbReference type="OrthoDB" id="26525at2759"/>
<dbReference type="InterPro" id="IPR011992">
    <property type="entry name" value="EF-hand-dom_pair"/>
</dbReference>
<protein>
    <recommendedName>
        <fullName evidence="3">EF-hand domain-containing protein</fullName>
    </recommendedName>
</protein>
<keyword evidence="1" id="KW-0677">Repeat</keyword>
<dbReference type="CDD" id="cd00051">
    <property type="entry name" value="EFh"/>
    <property type="match status" value="1"/>
</dbReference>
<dbReference type="InterPro" id="IPR050230">
    <property type="entry name" value="CALM/Myosin/TropC-like"/>
</dbReference>
<dbReference type="GO" id="GO:0016460">
    <property type="term" value="C:myosin II complex"/>
    <property type="evidence" value="ECO:0007669"/>
    <property type="project" value="TreeGrafter"/>
</dbReference>
<dbReference type="PANTHER" id="PTHR23048">
    <property type="entry name" value="MYOSIN LIGHT CHAIN 1, 3"/>
    <property type="match status" value="1"/>
</dbReference>
<dbReference type="GO" id="GO:0005509">
    <property type="term" value="F:calcium ion binding"/>
    <property type="evidence" value="ECO:0007669"/>
    <property type="project" value="InterPro"/>
</dbReference>
<dbReference type="PROSITE" id="PS00018">
    <property type="entry name" value="EF_HAND_1"/>
    <property type="match status" value="6"/>
</dbReference>
<dbReference type="InterPro" id="IPR002048">
    <property type="entry name" value="EF_hand_dom"/>
</dbReference>
<feature type="domain" description="EF-hand" evidence="3">
    <location>
        <begin position="73"/>
        <end position="108"/>
    </location>
</feature>
<dbReference type="AlphaFoldDB" id="A0A8S9YGS7"/>
<evidence type="ECO:0000259" key="3">
    <source>
        <dbReference type="PROSITE" id="PS50222"/>
    </source>
</evidence>
<accession>A0A8S9YGS7</accession>
<evidence type="ECO:0000256" key="1">
    <source>
        <dbReference type="ARBA" id="ARBA00022737"/>
    </source>
</evidence>
<dbReference type="FunFam" id="1.10.238.10:FF:000003">
    <property type="entry name" value="Calmodulin A"/>
    <property type="match status" value="2"/>
</dbReference>
<reference evidence="4" key="1">
    <citation type="submission" date="2019-07" db="EMBL/GenBank/DDBJ databases">
        <title>Annotation for the trematode Paragonimus miyazaki's.</title>
        <authorList>
            <person name="Choi Y.-J."/>
        </authorList>
    </citation>
    <scope>NUCLEOTIDE SEQUENCE</scope>
    <source>
        <strain evidence="4">Japan</strain>
    </source>
</reference>
<dbReference type="PROSITE" id="PS50222">
    <property type="entry name" value="EF_HAND_2"/>
    <property type="match status" value="7"/>
</dbReference>
<feature type="domain" description="EF-hand" evidence="3">
    <location>
        <begin position="223"/>
        <end position="258"/>
    </location>
</feature>
<feature type="domain" description="EF-hand" evidence="3">
    <location>
        <begin position="186"/>
        <end position="221"/>
    </location>
</feature>
<evidence type="ECO:0000256" key="2">
    <source>
        <dbReference type="ARBA" id="ARBA00022837"/>
    </source>
</evidence>
<keyword evidence="5" id="KW-1185">Reference proteome</keyword>
<feature type="domain" description="EF-hand" evidence="3">
    <location>
        <begin position="39"/>
        <end position="71"/>
    </location>
</feature>
<comment type="caution">
    <text evidence="4">The sequence shown here is derived from an EMBL/GenBank/DDBJ whole genome shotgun (WGS) entry which is preliminary data.</text>
</comment>
<dbReference type="PANTHER" id="PTHR23048:SF0">
    <property type="entry name" value="CALMODULIN LIKE 3"/>
    <property type="match status" value="1"/>
</dbReference>
<evidence type="ECO:0000313" key="5">
    <source>
        <dbReference type="Proteomes" id="UP000822476"/>
    </source>
</evidence>
<dbReference type="SMART" id="SM00054">
    <property type="entry name" value="EFh"/>
    <property type="match status" value="8"/>
</dbReference>
<dbReference type="Proteomes" id="UP000822476">
    <property type="component" value="Unassembled WGS sequence"/>
</dbReference>
<dbReference type="InterPro" id="IPR018247">
    <property type="entry name" value="EF_Hand_1_Ca_BS"/>
</dbReference>
<feature type="domain" description="EF-hand" evidence="3">
    <location>
        <begin position="2"/>
        <end position="37"/>
    </location>
</feature>
<dbReference type="Gene3D" id="1.10.238.10">
    <property type="entry name" value="EF-hand"/>
    <property type="match status" value="4"/>
</dbReference>